<dbReference type="EMBL" id="JAAGWF010000030">
    <property type="protein sequence ID" value="NEK60537.1"/>
    <property type="molecule type" value="Genomic_DNA"/>
</dbReference>
<gene>
    <name evidence="2" type="ORF">GCU56_22005</name>
</gene>
<dbReference type="InterPro" id="IPR025338">
    <property type="entry name" value="DUF4244"/>
</dbReference>
<name>A0A7K3W9G6_9ACTN</name>
<evidence type="ECO:0000313" key="2">
    <source>
        <dbReference type="EMBL" id="NEK60537.1"/>
    </source>
</evidence>
<evidence type="ECO:0000256" key="1">
    <source>
        <dbReference type="SAM" id="MobiDB-lite"/>
    </source>
</evidence>
<feature type="region of interest" description="Disordered" evidence="1">
    <location>
        <begin position="1"/>
        <end position="59"/>
    </location>
</feature>
<keyword evidence="3" id="KW-1185">Reference proteome</keyword>
<proteinExistence type="predicted"/>
<protein>
    <submittedName>
        <fullName evidence="2">DUF4244 domain-containing protein</fullName>
    </submittedName>
</protein>
<reference evidence="2 3" key="1">
    <citation type="submission" date="2020-02" db="EMBL/GenBank/DDBJ databases">
        <title>Geodermatophilus sabuli CPCC 205279 I12A-02694.</title>
        <authorList>
            <person name="Jiang Z."/>
        </authorList>
    </citation>
    <scope>NUCLEOTIDE SEQUENCE [LARGE SCALE GENOMIC DNA]</scope>
    <source>
        <strain evidence="2 3">I12A-02694</strain>
    </source>
</reference>
<dbReference type="Proteomes" id="UP000470246">
    <property type="component" value="Unassembled WGS sequence"/>
</dbReference>
<dbReference type="AlphaFoldDB" id="A0A7K3W9G6"/>
<comment type="caution">
    <text evidence="2">The sequence shown here is derived from an EMBL/GenBank/DDBJ whole genome shotgun (WGS) entry which is preliminary data.</text>
</comment>
<accession>A0A7K3W9G6</accession>
<feature type="compositionally biased region" description="Low complexity" evidence="1">
    <location>
        <begin position="40"/>
        <end position="49"/>
    </location>
</feature>
<sequence length="117" mass="11559">MREAPGTGRAGPRGSEGWRPGRRAGDRGAPVTDSPDEQPAPETTPSAPGGTPPGGGGLRARWARVRAGAEAGMSTAEYAVGTVAACAFAAVLYRVVTGGSVVEALGDLVASALATLS</sequence>
<organism evidence="2 3">
    <name type="scientific">Geodermatophilus sabuli</name>
    <dbReference type="NCBI Taxonomy" id="1564158"/>
    <lineage>
        <taxon>Bacteria</taxon>
        <taxon>Bacillati</taxon>
        <taxon>Actinomycetota</taxon>
        <taxon>Actinomycetes</taxon>
        <taxon>Geodermatophilales</taxon>
        <taxon>Geodermatophilaceae</taxon>
        <taxon>Geodermatophilus</taxon>
    </lineage>
</organism>
<evidence type="ECO:0000313" key="3">
    <source>
        <dbReference type="Proteomes" id="UP000470246"/>
    </source>
</evidence>
<dbReference type="Pfam" id="PF14029">
    <property type="entry name" value="DUF4244"/>
    <property type="match status" value="1"/>
</dbReference>